<comment type="similarity">
    <text evidence="1">Belongs to the glycosyl hydrolase 16 family.</text>
</comment>
<evidence type="ECO:0000259" key="3">
    <source>
        <dbReference type="PROSITE" id="PS51762"/>
    </source>
</evidence>
<sequence length="546" mass="58969">MTMKIFKYIGMLLVLILWSSSCQDDDISIGEIKAPSNLNVAIDITGADADNPFGDGSGEVTFNAQADDAVSYSYLFNGTLEAAPSGQKVYNFSRTGTFIYDVTVIANGTGGLSTSTTVQVEVLVLYEPPIELVNLLTSAPFRIKSEANGHFGLGPVGGEVFGEFFAAPANDKAGVGMYDDRYIFNADGTFTHIVDNTNDDPTEDPSGTVFGRENLINELNGPGSGTQNGADIENYPYSDYIGSWSITAPGGVVTLNLTGIGFIGYYIGGNHSYELFGYDPQQASNDLVLRSTDGNNEFDWWFLITPGEPGGNDANEPPFENQIWADEFDTDGAPNASNWTYDLGTGQNGWGNNESQTYTDDPSNVIVENGLLKITARAENGGYTSSRLKSQGLFDFTYGRVEVRAKLPSGGGTWPAIWMLGSNFESIGWPNCGEIDIMEHVGNQQNTVFSSLHFPGNSGGDAVTEGTIDGDVSDTFHIYEVVWSPSEISFSIDGQVFHTFTNNAELPFNDDFFLILNVAMGGNFGGTIDPGFTSSTMEIDYVRVYQ</sequence>
<dbReference type="InterPro" id="IPR000757">
    <property type="entry name" value="Beta-glucanase-like"/>
</dbReference>
<keyword evidence="4" id="KW-0378">Hydrolase</keyword>
<comment type="caution">
    <text evidence="4">The sequence shown here is derived from an EMBL/GenBank/DDBJ whole genome shotgun (WGS) entry which is preliminary data.</text>
</comment>
<dbReference type="OrthoDB" id="9809583at2"/>
<dbReference type="Gene3D" id="2.60.120.200">
    <property type="match status" value="1"/>
</dbReference>
<dbReference type="SUPFAM" id="SSF49899">
    <property type="entry name" value="Concanavalin A-like lectins/glucanases"/>
    <property type="match status" value="1"/>
</dbReference>
<name>A0A4Q7PG34_9FLAO</name>
<dbReference type="GO" id="GO:0005975">
    <property type="term" value="P:carbohydrate metabolic process"/>
    <property type="evidence" value="ECO:0007669"/>
    <property type="project" value="InterPro"/>
</dbReference>
<proteinExistence type="inferred from homology"/>
<dbReference type="PROSITE" id="PS51762">
    <property type="entry name" value="GH16_2"/>
    <property type="match status" value="1"/>
</dbReference>
<gene>
    <name evidence="4" type="ORF">EV197_0691</name>
</gene>
<dbReference type="PANTHER" id="PTHR10963">
    <property type="entry name" value="GLYCOSYL HYDROLASE-RELATED"/>
    <property type="match status" value="1"/>
</dbReference>
<dbReference type="GO" id="GO:0004553">
    <property type="term" value="F:hydrolase activity, hydrolyzing O-glycosyl compounds"/>
    <property type="evidence" value="ECO:0007669"/>
    <property type="project" value="InterPro"/>
</dbReference>
<dbReference type="Pfam" id="PF00722">
    <property type="entry name" value="Glyco_hydro_16"/>
    <property type="match status" value="1"/>
</dbReference>
<feature type="signal peptide" evidence="2">
    <location>
        <begin position="1"/>
        <end position="24"/>
    </location>
</feature>
<dbReference type="Proteomes" id="UP000292262">
    <property type="component" value="Unassembled WGS sequence"/>
</dbReference>
<reference evidence="4 5" key="1">
    <citation type="submission" date="2019-02" db="EMBL/GenBank/DDBJ databases">
        <title>Genomic Encyclopedia of Type Strains, Phase IV (KMG-IV): sequencing the most valuable type-strain genomes for metagenomic binning, comparative biology and taxonomic classification.</title>
        <authorList>
            <person name="Goeker M."/>
        </authorList>
    </citation>
    <scope>NUCLEOTIDE SEQUENCE [LARGE SCALE GENOMIC DNA]</scope>
    <source>
        <strain evidence="4 5">DSM 17196</strain>
    </source>
</reference>
<evidence type="ECO:0000256" key="1">
    <source>
        <dbReference type="ARBA" id="ARBA00006865"/>
    </source>
</evidence>
<protein>
    <submittedName>
        <fullName evidence="4">Glycosyl hydrolase family 16</fullName>
    </submittedName>
</protein>
<organism evidence="4 5">
    <name type="scientific">Aquimarina brevivitae</name>
    <dbReference type="NCBI Taxonomy" id="323412"/>
    <lineage>
        <taxon>Bacteria</taxon>
        <taxon>Pseudomonadati</taxon>
        <taxon>Bacteroidota</taxon>
        <taxon>Flavobacteriia</taxon>
        <taxon>Flavobacteriales</taxon>
        <taxon>Flavobacteriaceae</taxon>
        <taxon>Aquimarina</taxon>
    </lineage>
</organism>
<accession>A0A4Q7PG34</accession>
<feature type="chain" id="PRO_5020846596" evidence="2">
    <location>
        <begin position="25"/>
        <end position="546"/>
    </location>
</feature>
<dbReference type="InterPro" id="IPR050546">
    <property type="entry name" value="Glycosyl_Hydrlase_16"/>
</dbReference>
<evidence type="ECO:0000313" key="4">
    <source>
        <dbReference type="EMBL" id="RZS99473.1"/>
    </source>
</evidence>
<evidence type="ECO:0000313" key="5">
    <source>
        <dbReference type="Proteomes" id="UP000292262"/>
    </source>
</evidence>
<dbReference type="AlphaFoldDB" id="A0A4Q7PG34"/>
<dbReference type="CDD" id="cd08023">
    <property type="entry name" value="GH16_laminarinase_like"/>
    <property type="match status" value="1"/>
</dbReference>
<dbReference type="PROSITE" id="PS51257">
    <property type="entry name" value="PROKAR_LIPOPROTEIN"/>
    <property type="match status" value="1"/>
</dbReference>
<keyword evidence="5" id="KW-1185">Reference proteome</keyword>
<evidence type="ECO:0000256" key="2">
    <source>
        <dbReference type="SAM" id="SignalP"/>
    </source>
</evidence>
<dbReference type="InterPro" id="IPR013320">
    <property type="entry name" value="ConA-like_dom_sf"/>
</dbReference>
<keyword evidence="2" id="KW-0732">Signal</keyword>
<dbReference type="EMBL" id="SGXE01000001">
    <property type="protein sequence ID" value="RZS99473.1"/>
    <property type="molecule type" value="Genomic_DNA"/>
</dbReference>
<dbReference type="PANTHER" id="PTHR10963:SF55">
    <property type="entry name" value="GLYCOSIDE HYDROLASE FAMILY 16 PROTEIN"/>
    <property type="match status" value="1"/>
</dbReference>
<feature type="domain" description="GH16" evidence="3">
    <location>
        <begin position="298"/>
        <end position="546"/>
    </location>
</feature>
<dbReference type="CDD" id="cd00146">
    <property type="entry name" value="PKD"/>
    <property type="match status" value="1"/>
</dbReference>